<protein>
    <recommendedName>
        <fullName evidence="1">Resolvase/invertase-type recombinase catalytic domain-containing protein</fullName>
    </recommendedName>
</protein>
<dbReference type="EMBL" id="CACVAS010000058">
    <property type="protein sequence ID" value="CAA6813154.1"/>
    <property type="molecule type" value="Genomic_DNA"/>
</dbReference>
<dbReference type="InterPro" id="IPR006120">
    <property type="entry name" value="Resolvase_HTH_dom"/>
</dbReference>
<evidence type="ECO:0000313" key="2">
    <source>
        <dbReference type="EMBL" id="CAA6813154.1"/>
    </source>
</evidence>
<name>A0A6S6TDM6_9BACT</name>
<accession>A0A6S6TDM6</accession>
<feature type="domain" description="Resolvase/invertase-type recombinase catalytic" evidence="1">
    <location>
        <begin position="4"/>
        <end position="136"/>
    </location>
</feature>
<gene>
    <name evidence="2" type="ORF">HELGO_WM367</name>
</gene>
<reference evidence="2" key="1">
    <citation type="submission" date="2020-01" db="EMBL/GenBank/DDBJ databases">
        <authorList>
            <person name="Meier V. D."/>
            <person name="Meier V D."/>
        </authorList>
    </citation>
    <scope>NUCLEOTIDE SEQUENCE</scope>
    <source>
        <strain evidence="2">HLG_WM_MAG_01</strain>
    </source>
</reference>
<organism evidence="2">
    <name type="scientific">uncultured Sulfurovum sp</name>
    <dbReference type="NCBI Taxonomy" id="269237"/>
    <lineage>
        <taxon>Bacteria</taxon>
        <taxon>Pseudomonadati</taxon>
        <taxon>Campylobacterota</taxon>
        <taxon>Epsilonproteobacteria</taxon>
        <taxon>Campylobacterales</taxon>
        <taxon>Sulfurovaceae</taxon>
        <taxon>Sulfurovum</taxon>
        <taxon>environmental samples</taxon>
    </lineage>
</organism>
<dbReference type="SMART" id="SM00857">
    <property type="entry name" value="Resolvase"/>
    <property type="match status" value="1"/>
</dbReference>
<proteinExistence type="predicted"/>
<dbReference type="GO" id="GO:0000150">
    <property type="term" value="F:DNA strand exchange activity"/>
    <property type="evidence" value="ECO:0007669"/>
    <property type="project" value="InterPro"/>
</dbReference>
<dbReference type="Gene3D" id="3.40.50.1390">
    <property type="entry name" value="Resolvase, N-terminal catalytic domain"/>
    <property type="match status" value="1"/>
</dbReference>
<dbReference type="Pfam" id="PF02796">
    <property type="entry name" value="HTH_7"/>
    <property type="match status" value="1"/>
</dbReference>
<dbReference type="InterPro" id="IPR036162">
    <property type="entry name" value="Resolvase-like_N_sf"/>
</dbReference>
<dbReference type="InterPro" id="IPR006119">
    <property type="entry name" value="Resolv_N"/>
</dbReference>
<dbReference type="GO" id="GO:0003677">
    <property type="term" value="F:DNA binding"/>
    <property type="evidence" value="ECO:0007669"/>
    <property type="project" value="InterPro"/>
</dbReference>
<dbReference type="Pfam" id="PF00239">
    <property type="entry name" value="Resolvase"/>
    <property type="match status" value="1"/>
</dbReference>
<dbReference type="SUPFAM" id="SSF53041">
    <property type="entry name" value="Resolvase-like"/>
    <property type="match status" value="1"/>
</dbReference>
<dbReference type="AlphaFoldDB" id="A0A6S6TDM6"/>
<sequence length="226" mass="25736">MVYSYSYRRQIPGFPSLAVQQHEILSFAMGQGMKIDKEVVEYATKNLPIDERKEFEDFLRSMVDGNTVIVSTLSVLSDKAEELLKVINCILTHRVDLWVASESMLINRDTSMVNIFPLLNSLREENKEKSTQIGRPKGSKSNSKFDIYHAEIVRFLAEGMSVSAIARELEVSRSSLKDYIESRNIKDLVEGIGAHVTKDDTQRGMDNIVLICPFEEENRLNEKRAS</sequence>
<evidence type="ECO:0000259" key="1">
    <source>
        <dbReference type="SMART" id="SM00857"/>
    </source>
</evidence>